<dbReference type="SUPFAM" id="SSF52096">
    <property type="entry name" value="ClpP/crotonase"/>
    <property type="match status" value="1"/>
</dbReference>
<keyword evidence="4 5" id="KW-0413">Isomerase</keyword>
<dbReference type="InterPro" id="IPR051053">
    <property type="entry name" value="ECH/Chromodomain_protein"/>
</dbReference>
<evidence type="ECO:0000313" key="5">
    <source>
        <dbReference type="EMBL" id="CAA0108387.1"/>
    </source>
</evidence>
<dbReference type="CDD" id="cd06558">
    <property type="entry name" value="crotonase-like"/>
    <property type="match status" value="1"/>
</dbReference>
<dbReference type="EC" id="5.3.3.18" evidence="5"/>
<dbReference type="OrthoDB" id="9807606at2"/>
<evidence type="ECO:0000313" key="6">
    <source>
        <dbReference type="Proteomes" id="UP000441399"/>
    </source>
</evidence>
<evidence type="ECO:0000256" key="3">
    <source>
        <dbReference type="ARBA" id="ARBA00023140"/>
    </source>
</evidence>
<protein>
    <submittedName>
        <fullName evidence="5">1,2-epoxyphenylacetyl-CoA isomerase</fullName>
        <ecNumber evidence="5">5.3.3.18</ecNumber>
    </submittedName>
</protein>
<dbReference type="EMBL" id="CACSIO010000012">
    <property type="protein sequence ID" value="CAA0108387.1"/>
    <property type="molecule type" value="Genomic_DNA"/>
</dbReference>
<dbReference type="Gene3D" id="1.10.12.10">
    <property type="entry name" value="Lyase 2-enoyl-coa Hydratase, Chain A, domain 2"/>
    <property type="match status" value="1"/>
</dbReference>
<accession>A0A5S9PU05</accession>
<dbReference type="GO" id="GO:0004165">
    <property type="term" value="F:delta(3)-delta(2)-enoyl-CoA isomerase activity"/>
    <property type="evidence" value="ECO:0007669"/>
    <property type="project" value="UniProtKB-ARBA"/>
</dbReference>
<comment type="subcellular location">
    <subcellularLocation>
        <location evidence="1">Peroxisome</location>
    </subcellularLocation>
</comment>
<dbReference type="AlphaFoldDB" id="A0A5S9PU05"/>
<dbReference type="InterPro" id="IPR029045">
    <property type="entry name" value="ClpP/crotonase-like_dom_sf"/>
</dbReference>
<keyword evidence="3" id="KW-0576">Peroxisome</keyword>
<name>A0A5S9PU05_9GAMM</name>
<organism evidence="5 6">
    <name type="scientific">BD1-7 clade bacterium</name>
    <dbReference type="NCBI Taxonomy" id="2029982"/>
    <lineage>
        <taxon>Bacteria</taxon>
        <taxon>Pseudomonadati</taxon>
        <taxon>Pseudomonadota</taxon>
        <taxon>Gammaproteobacteria</taxon>
        <taxon>Cellvibrionales</taxon>
        <taxon>Spongiibacteraceae</taxon>
        <taxon>BD1-7 clade</taxon>
    </lineage>
</organism>
<dbReference type="InterPro" id="IPR001753">
    <property type="entry name" value="Enoyl-CoA_hydra/iso"/>
</dbReference>
<evidence type="ECO:0000256" key="2">
    <source>
        <dbReference type="ARBA" id="ARBA00005254"/>
    </source>
</evidence>
<proteinExistence type="inferred from homology"/>
<evidence type="ECO:0000256" key="1">
    <source>
        <dbReference type="ARBA" id="ARBA00004275"/>
    </source>
</evidence>
<dbReference type="Pfam" id="PF00378">
    <property type="entry name" value="ECH_1"/>
    <property type="match status" value="1"/>
</dbReference>
<keyword evidence="6" id="KW-1185">Reference proteome</keyword>
<sequence>MSDFETLEFSIENQVAIIKLNRPEAANGINLKMAQELMQAAIDCDENPAIRAVLLTGNGKMFSAGGDLKSFAAFGDQVAAKIKELMVYMHSSISRFSRLQKPVVIAVNGMAAGAGFSIAATGDLVYAAASAKFTMAYTAAGLSPDGSASFFLPRLIGMRRTQELMLTNRRLSAEEAKDWGVLTDVVEDDKLYETALAQATKLANGPTLAFGTVKKLLMTSFQESLETQMEHEAQGMGTMAGTIDGKEGISAFVEKRKPEYKGQ</sequence>
<dbReference type="Proteomes" id="UP000441399">
    <property type="component" value="Unassembled WGS sequence"/>
</dbReference>
<dbReference type="InterPro" id="IPR014748">
    <property type="entry name" value="Enoyl-CoA_hydra_C"/>
</dbReference>
<dbReference type="PANTHER" id="PTHR43684">
    <property type="match status" value="1"/>
</dbReference>
<dbReference type="Gene3D" id="3.90.226.10">
    <property type="entry name" value="2-enoyl-CoA Hydratase, Chain A, domain 1"/>
    <property type="match status" value="1"/>
</dbReference>
<dbReference type="PANTHER" id="PTHR43684:SF1">
    <property type="entry name" value="ENOYL-COA DELTA ISOMERASE 2"/>
    <property type="match status" value="1"/>
</dbReference>
<gene>
    <name evidence="5" type="primary">paaG</name>
    <name evidence="5" type="ORF">OPDIPICF_01338</name>
</gene>
<comment type="similarity">
    <text evidence="2">Belongs to the enoyl-CoA hydratase/isomerase family.</text>
</comment>
<reference evidence="5 6" key="1">
    <citation type="submission" date="2019-11" db="EMBL/GenBank/DDBJ databases">
        <authorList>
            <person name="Holert J."/>
        </authorList>
    </citation>
    <scope>NUCLEOTIDE SEQUENCE [LARGE SCALE GENOMIC DNA]</scope>
    <source>
        <strain evidence="5">SB11_3</strain>
    </source>
</reference>
<evidence type="ECO:0000256" key="4">
    <source>
        <dbReference type="ARBA" id="ARBA00023235"/>
    </source>
</evidence>